<name>F4XR82_9CYAN</name>
<dbReference type="PANTHER" id="PTHR44943">
    <property type="entry name" value="CELLULOSE SYNTHASE OPERON PROTEIN C"/>
    <property type="match status" value="1"/>
</dbReference>
<reference evidence="5" key="1">
    <citation type="journal article" date="2011" name="Proc. Natl. Acad. Sci. U.S.A.">
        <title>Genomic insights into the physiology and ecology of the marine filamentous cyanobacterium Lyngbya majuscula.</title>
        <authorList>
            <person name="Jones A.C."/>
            <person name="Monroe E.A."/>
            <person name="Podell S."/>
            <person name="Hess W.R."/>
            <person name="Klages S."/>
            <person name="Esquenazi E."/>
            <person name="Niessen S."/>
            <person name="Hoover H."/>
            <person name="Rothmann M."/>
            <person name="Lasken R.S."/>
            <person name="Yates J.R.III."/>
            <person name="Reinhardt R."/>
            <person name="Kube M."/>
            <person name="Burkart M.D."/>
            <person name="Allen E.E."/>
            <person name="Dorrestein P.C."/>
            <person name="Gerwick W.H."/>
            <person name="Gerwick L."/>
        </authorList>
    </citation>
    <scope>NUCLEOTIDE SEQUENCE [LARGE SCALE GENOMIC DNA]</scope>
    <source>
        <strain evidence="5">3L</strain>
    </source>
</reference>
<dbReference type="Proteomes" id="UP000003959">
    <property type="component" value="Unassembled WGS sequence"/>
</dbReference>
<feature type="repeat" description="TPR" evidence="3">
    <location>
        <begin position="96"/>
        <end position="129"/>
    </location>
</feature>
<evidence type="ECO:0000313" key="4">
    <source>
        <dbReference type="EMBL" id="EGJ32901.1"/>
    </source>
</evidence>
<dbReference type="OrthoDB" id="524429at2"/>
<dbReference type="PROSITE" id="PS50005">
    <property type="entry name" value="TPR"/>
    <property type="match status" value="2"/>
</dbReference>
<sequence length="310" mass="35705">MFVLVEMGDYEKAYQELNTQIHKFPGHYELYNLLGAVASECEHFEKAIRAYQKALKIRPNSDVARHNLGLAYRKNGEPEKALKEYQIVLNSGKHSYQLMHNLGDTYFDLGHFEQAATYFRNALKHNFASVESHIGLSETLWQSGENKLFLNSFEKAVAKFPEKYNLLYAYIRRLFRIQQYQKALEVLQNRPESPEGEHQFLLGRCWWGINIPEQAVASFSKALQSNKLSYSDQLFICRSYLEKGAHKEAKAICSSILATVSHHTEALAWWGVCLRQAGDPQEAQLNNYEQLIGSYQLLDKTPILTFIKPC</sequence>
<dbReference type="EMBL" id="GL890879">
    <property type="protein sequence ID" value="EGJ32901.1"/>
    <property type="molecule type" value="Genomic_DNA"/>
</dbReference>
<dbReference type="Pfam" id="PF13414">
    <property type="entry name" value="TPR_11"/>
    <property type="match status" value="1"/>
</dbReference>
<protein>
    <submittedName>
        <fullName evidence="4">Uncharacterized protein</fullName>
    </submittedName>
</protein>
<organism evidence="4 5">
    <name type="scientific">Moorena producens 3L</name>
    <dbReference type="NCBI Taxonomy" id="489825"/>
    <lineage>
        <taxon>Bacteria</taxon>
        <taxon>Bacillati</taxon>
        <taxon>Cyanobacteriota</taxon>
        <taxon>Cyanophyceae</taxon>
        <taxon>Coleofasciculales</taxon>
        <taxon>Coleofasciculaceae</taxon>
        <taxon>Moorena</taxon>
    </lineage>
</organism>
<evidence type="ECO:0000256" key="2">
    <source>
        <dbReference type="ARBA" id="ARBA00022803"/>
    </source>
</evidence>
<keyword evidence="2 3" id="KW-0802">TPR repeat</keyword>
<keyword evidence="1" id="KW-0677">Repeat</keyword>
<evidence type="ECO:0000256" key="1">
    <source>
        <dbReference type="ARBA" id="ARBA00022737"/>
    </source>
</evidence>
<dbReference type="Pfam" id="PF07719">
    <property type="entry name" value="TPR_2"/>
    <property type="match status" value="1"/>
</dbReference>
<dbReference type="InterPro" id="IPR013105">
    <property type="entry name" value="TPR_2"/>
</dbReference>
<keyword evidence="5" id="KW-1185">Reference proteome</keyword>
<dbReference type="InterPro" id="IPR051685">
    <property type="entry name" value="Ycf3/AcsC/BcsC/TPR_MFPF"/>
</dbReference>
<dbReference type="InterPro" id="IPR019734">
    <property type="entry name" value="TPR_rpt"/>
</dbReference>
<proteinExistence type="predicted"/>
<dbReference type="InterPro" id="IPR011990">
    <property type="entry name" value="TPR-like_helical_dom_sf"/>
</dbReference>
<gene>
    <name evidence="4" type="ORF">LYNGBM3L_58420</name>
</gene>
<dbReference type="eggNOG" id="COG0457">
    <property type="taxonomic scope" value="Bacteria"/>
</dbReference>
<dbReference type="SMART" id="SM00028">
    <property type="entry name" value="TPR"/>
    <property type="match status" value="4"/>
</dbReference>
<evidence type="ECO:0000256" key="3">
    <source>
        <dbReference type="PROSITE-ProRule" id="PRU00339"/>
    </source>
</evidence>
<dbReference type="HOGENOM" id="CLU_896638_0_0_3"/>
<dbReference type="Gene3D" id="1.25.40.10">
    <property type="entry name" value="Tetratricopeptide repeat domain"/>
    <property type="match status" value="1"/>
</dbReference>
<dbReference type="RefSeq" id="WP_008183523.1">
    <property type="nucleotide sequence ID" value="NZ_MKZR01000055.1"/>
</dbReference>
<accession>F4XR82</accession>
<dbReference type="SUPFAM" id="SSF48452">
    <property type="entry name" value="TPR-like"/>
    <property type="match status" value="2"/>
</dbReference>
<feature type="repeat" description="TPR" evidence="3">
    <location>
        <begin position="28"/>
        <end position="61"/>
    </location>
</feature>
<dbReference type="PROSITE" id="PS50293">
    <property type="entry name" value="TPR_REGION"/>
    <property type="match status" value="1"/>
</dbReference>
<evidence type="ECO:0000313" key="5">
    <source>
        <dbReference type="Proteomes" id="UP000003959"/>
    </source>
</evidence>
<dbReference type="AlphaFoldDB" id="F4XR82"/>
<dbReference type="PANTHER" id="PTHR44943:SF8">
    <property type="entry name" value="TPR REPEAT-CONTAINING PROTEIN MJ0263"/>
    <property type="match status" value="1"/>
</dbReference>